<dbReference type="EMBL" id="LQWY01000067">
    <property type="protein sequence ID" value="OAH58823.1"/>
    <property type="molecule type" value="Genomic_DNA"/>
</dbReference>
<dbReference type="Gene3D" id="3.40.50.1000">
    <property type="entry name" value="HAD superfamily/HAD-like"/>
    <property type="match status" value="1"/>
</dbReference>
<dbReference type="InterPro" id="IPR000150">
    <property type="entry name" value="Cof"/>
</dbReference>
<dbReference type="SUPFAM" id="SSF56784">
    <property type="entry name" value="HAD-like"/>
    <property type="match status" value="1"/>
</dbReference>
<evidence type="ECO:0000313" key="1">
    <source>
        <dbReference type="EMBL" id="OAH58823.1"/>
    </source>
</evidence>
<dbReference type="Gene3D" id="3.30.1240.10">
    <property type="match status" value="1"/>
</dbReference>
<dbReference type="STRING" id="29332.AWH48_07090"/>
<dbReference type="SFLD" id="SFLDG01144">
    <property type="entry name" value="C2.B.4:_PGP_Like"/>
    <property type="match status" value="1"/>
</dbReference>
<dbReference type="SFLD" id="SFLDS00003">
    <property type="entry name" value="Haloacid_Dehalogenase"/>
    <property type="match status" value="1"/>
</dbReference>
<evidence type="ECO:0000313" key="2">
    <source>
        <dbReference type="Proteomes" id="UP000076935"/>
    </source>
</evidence>
<dbReference type="GO" id="GO:0016791">
    <property type="term" value="F:phosphatase activity"/>
    <property type="evidence" value="ECO:0007669"/>
    <property type="project" value="TreeGrafter"/>
</dbReference>
<dbReference type="SFLD" id="SFLDG01140">
    <property type="entry name" value="C2.B:_Phosphomannomutase_and_P"/>
    <property type="match status" value="1"/>
</dbReference>
<gene>
    <name evidence="1" type="ORF">AWH49_03905</name>
</gene>
<name>A0A177KZP1_9BACI</name>
<organism evidence="1 2">
    <name type="scientific">Domibacillus aminovorans</name>
    <dbReference type="NCBI Taxonomy" id="29332"/>
    <lineage>
        <taxon>Bacteria</taxon>
        <taxon>Bacillati</taxon>
        <taxon>Bacillota</taxon>
        <taxon>Bacilli</taxon>
        <taxon>Bacillales</taxon>
        <taxon>Bacillaceae</taxon>
        <taxon>Domibacillus</taxon>
    </lineage>
</organism>
<dbReference type="InterPro" id="IPR036412">
    <property type="entry name" value="HAD-like_sf"/>
</dbReference>
<dbReference type="NCBIfam" id="TIGR01484">
    <property type="entry name" value="HAD-SF-IIB"/>
    <property type="match status" value="1"/>
</dbReference>
<dbReference type="InterPro" id="IPR006379">
    <property type="entry name" value="HAD-SF_hydro_IIB"/>
</dbReference>
<dbReference type="NCBIfam" id="TIGR00099">
    <property type="entry name" value="Cof-subfamily"/>
    <property type="match status" value="1"/>
</dbReference>
<dbReference type="GO" id="GO:0005829">
    <property type="term" value="C:cytosol"/>
    <property type="evidence" value="ECO:0007669"/>
    <property type="project" value="TreeGrafter"/>
</dbReference>
<proteinExistence type="predicted"/>
<protein>
    <submittedName>
        <fullName evidence="1">Phosphatase</fullName>
    </submittedName>
</protein>
<dbReference type="AlphaFoldDB" id="A0A177KZP1"/>
<dbReference type="RefSeq" id="WP_063966591.1">
    <property type="nucleotide sequence ID" value="NZ_JBCNAN010000007.1"/>
</dbReference>
<accession>A0A177KZP1</accession>
<sequence length="259" mass="29431">MNQKIIFFDIDGTLYDHDKKLPASTKQAVRDLQEKGYEVAIATGRAPFMFKNLREELDIDTFVSYNGQYVVFKGEPIYKNALNKEALLRLTDVAIKRENPIVYMDHENMGRNTLDNEDMTVGLNSLKVDFFPSHDPNYHEGRDLYQSLLFCKDPEDKLYKEQFPEFDFVRWHVVSVDIVPAGGSKAKGIQKIIDRLDITPENVYAFGDGLNDVEMLETVMNSVAMGDGREEAKKAAKYVTTNVDEDGIVNGLKMVGLLD</sequence>
<dbReference type="PANTHER" id="PTHR10000:SF25">
    <property type="entry name" value="PHOSPHATASE YKRA-RELATED"/>
    <property type="match status" value="1"/>
</dbReference>
<dbReference type="InterPro" id="IPR023214">
    <property type="entry name" value="HAD_sf"/>
</dbReference>
<dbReference type="PANTHER" id="PTHR10000">
    <property type="entry name" value="PHOSPHOSERINE PHOSPHATASE"/>
    <property type="match status" value="1"/>
</dbReference>
<reference evidence="1 2" key="1">
    <citation type="submission" date="2016-01" db="EMBL/GenBank/DDBJ databases">
        <title>Investigation of taxonomic status of Bacillus aminovorans.</title>
        <authorList>
            <person name="Verma A."/>
            <person name="Pal Y."/>
            <person name="Krishnamurthi S."/>
        </authorList>
    </citation>
    <scope>NUCLEOTIDE SEQUENCE [LARGE SCALE GENOMIC DNA]</scope>
    <source>
        <strain evidence="1 2">DSM 1314</strain>
    </source>
</reference>
<dbReference type="PROSITE" id="PS01229">
    <property type="entry name" value="COF_2"/>
    <property type="match status" value="1"/>
</dbReference>
<dbReference type="GO" id="GO:0000287">
    <property type="term" value="F:magnesium ion binding"/>
    <property type="evidence" value="ECO:0007669"/>
    <property type="project" value="TreeGrafter"/>
</dbReference>
<keyword evidence="2" id="KW-1185">Reference proteome</keyword>
<dbReference type="Proteomes" id="UP000076935">
    <property type="component" value="Unassembled WGS sequence"/>
</dbReference>
<dbReference type="CDD" id="cd07517">
    <property type="entry name" value="HAD_HPP"/>
    <property type="match status" value="1"/>
</dbReference>
<dbReference type="Pfam" id="PF08282">
    <property type="entry name" value="Hydrolase_3"/>
    <property type="match status" value="1"/>
</dbReference>
<comment type="caution">
    <text evidence="1">The sequence shown here is derived from an EMBL/GenBank/DDBJ whole genome shotgun (WGS) entry which is preliminary data.</text>
</comment>